<protein>
    <recommendedName>
        <fullName evidence="4">Murein L,D-transpeptidase catalytic domain family protein</fullName>
    </recommendedName>
</protein>
<dbReference type="PANTHER" id="PTHR38477">
    <property type="entry name" value="HYPOTHETICAL EXPORTED PROTEIN"/>
    <property type="match status" value="1"/>
</dbReference>
<gene>
    <name evidence="2" type="ORF">NCTC12112_02194</name>
</gene>
<proteinExistence type="predicted"/>
<dbReference type="RefSeq" id="WP_005981567.1">
    <property type="nucleotide sequence ID" value="NZ_BAABXY010000001.1"/>
</dbReference>
<evidence type="ECO:0000256" key="1">
    <source>
        <dbReference type="SAM" id="SignalP"/>
    </source>
</evidence>
<evidence type="ECO:0000313" key="2">
    <source>
        <dbReference type="EMBL" id="SQJ08078.1"/>
    </source>
</evidence>
<sequence length="223" mass="25111">MDLRKKSIALIMGLFLSVAVFANGTACTQFHAKELYNEMKLNGLIRYDVFVQGVEGFNKIDKKEKNILTIVDFSRPSTEERMYVLDLENKEILFKSYVSHGKNTGDLYAENFSNVAESNKSSLGFYMTEAPYKGSNGYSLRLAGLEKGINDNAMKRNIVVHGADYANPEMIKTSGRLGRSFGCFAVPVDMNHEIIDAIKGRSIIYVYADKLKLTKERYVSLNL</sequence>
<accession>A0AAX1TTI8</accession>
<organism evidence="2 3">
    <name type="scientific">Fusobacterium ulcerans</name>
    <dbReference type="NCBI Taxonomy" id="861"/>
    <lineage>
        <taxon>Bacteria</taxon>
        <taxon>Fusobacteriati</taxon>
        <taxon>Fusobacteriota</taxon>
        <taxon>Fusobacteriia</taxon>
        <taxon>Fusobacteriales</taxon>
        <taxon>Fusobacteriaceae</taxon>
        <taxon>Fusobacterium</taxon>
    </lineage>
</organism>
<dbReference type="GeneID" id="78453480"/>
<evidence type="ECO:0000313" key="3">
    <source>
        <dbReference type="Proteomes" id="UP000249008"/>
    </source>
</evidence>
<dbReference type="KEGG" id="ful:C4N20_01580"/>
<name>A0AAX1TTI8_9FUSO</name>
<reference evidence="2 3" key="1">
    <citation type="submission" date="2018-06" db="EMBL/GenBank/DDBJ databases">
        <authorList>
            <consortium name="Pathogen Informatics"/>
            <person name="Doyle S."/>
        </authorList>
    </citation>
    <scope>NUCLEOTIDE SEQUENCE [LARGE SCALE GENOMIC DNA]</scope>
    <source>
        <strain evidence="2 3">NCTC12112</strain>
    </source>
</reference>
<evidence type="ECO:0008006" key="4">
    <source>
        <dbReference type="Google" id="ProtNLM"/>
    </source>
</evidence>
<dbReference type="Pfam" id="PF13645">
    <property type="entry name" value="YkuD_2"/>
    <property type="match status" value="1"/>
</dbReference>
<dbReference type="Proteomes" id="UP000249008">
    <property type="component" value="Chromosome 1"/>
</dbReference>
<feature type="chain" id="PRO_5043298093" description="Murein L,D-transpeptidase catalytic domain family protein" evidence="1">
    <location>
        <begin position="23"/>
        <end position="223"/>
    </location>
</feature>
<dbReference type="EMBL" id="LS483487">
    <property type="protein sequence ID" value="SQJ08078.1"/>
    <property type="molecule type" value="Genomic_DNA"/>
</dbReference>
<dbReference type="InterPro" id="IPR032676">
    <property type="entry name" value="YkuD_2"/>
</dbReference>
<feature type="signal peptide" evidence="1">
    <location>
        <begin position="1"/>
        <end position="22"/>
    </location>
</feature>
<dbReference type="PANTHER" id="PTHR38477:SF1">
    <property type="entry name" value="MUREIN L,D-TRANSPEPTIDASE CATALYTIC DOMAIN FAMILY PROTEIN"/>
    <property type="match status" value="1"/>
</dbReference>
<keyword evidence="1" id="KW-0732">Signal</keyword>
<dbReference type="AlphaFoldDB" id="A0AAX1TTI8"/>